<dbReference type="Proteomes" id="UP000054485">
    <property type="component" value="Unassembled WGS sequence"/>
</dbReference>
<evidence type="ECO:0000313" key="2">
    <source>
        <dbReference type="EMBL" id="KIK40347.1"/>
    </source>
</evidence>
<organism evidence="2 3">
    <name type="scientific">Suillus luteus UH-Slu-Lm8-n1</name>
    <dbReference type="NCBI Taxonomy" id="930992"/>
    <lineage>
        <taxon>Eukaryota</taxon>
        <taxon>Fungi</taxon>
        <taxon>Dikarya</taxon>
        <taxon>Basidiomycota</taxon>
        <taxon>Agaricomycotina</taxon>
        <taxon>Agaricomycetes</taxon>
        <taxon>Agaricomycetidae</taxon>
        <taxon>Boletales</taxon>
        <taxon>Suillineae</taxon>
        <taxon>Suillaceae</taxon>
        <taxon>Suillus</taxon>
    </lineage>
</organism>
<feature type="transmembrane region" description="Helical" evidence="1">
    <location>
        <begin position="46"/>
        <end position="71"/>
    </location>
</feature>
<keyword evidence="1" id="KW-0472">Membrane</keyword>
<accession>A0A0D0B1F3</accession>
<dbReference type="AlphaFoldDB" id="A0A0D0B1F3"/>
<proteinExistence type="predicted"/>
<keyword evidence="1" id="KW-1133">Transmembrane helix</keyword>
<feature type="transmembrane region" description="Helical" evidence="1">
    <location>
        <begin position="234"/>
        <end position="253"/>
    </location>
</feature>
<feature type="transmembrane region" description="Helical" evidence="1">
    <location>
        <begin position="162"/>
        <end position="184"/>
    </location>
</feature>
<dbReference type="HOGENOM" id="CLU_044614_3_1_1"/>
<feature type="transmembrane region" description="Helical" evidence="1">
    <location>
        <begin position="205"/>
        <end position="228"/>
    </location>
</feature>
<feature type="transmembrane region" description="Helical" evidence="1">
    <location>
        <begin position="123"/>
        <end position="150"/>
    </location>
</feature>
<reference evidence="3" key="2">
    <citation type="submission" date="2015-01" db="EMBL/GenBank/DDBJ databases">
        <title>Evolutionary Origins and Diversification of the Mycorrhizal Mutualists.</title>
        <authorList>
            <consortium name="DOE Joint Genome Institute"/>
            <consortium name="Mycorrhizal Genomics Consortium"/>
            <person name="Kohler A."/>
            <person name="Kuo A."/>
            <person name="Nagy L.G."/>
            <person name="Floudas D."/>
            <person name="Copeland A."/>
            <person name="Barry K.W."/>
            <person name="Cichocki N."/>
            <person name="Veneault-Fourrey C."/>
            <person name="LaButti K."/>
            <person name="Lindquist E.A."/>
            <person name="Lipzen A."/>
            <person name="Lundell T."/>
            <person name="Morin E."/>
            <person name="Murat C."/>
            <person name="Riley R."/>
            <person name="Ohm R."/>
            <person name="Sun H."/>
            <person name="Tunlid A."/>
            <person name="Henrissat B."/>
            <person name="Grigoriev I.V."/>
            <person name="Hibbett D.S."/>
            <person name="Martin F."/>
        </authorList>
    </citation>
    <scope>NUCLEOTIDE SEQUENCE [LARGE SCALE GENOMIC DNA]</scope>
    <source>
        <strain evidence="3">UH-Slu-Lm8-n1</strain>
    </source>
</reference>
<dbReference type="EMBL" id="KN835305">
    <property type="protein sequence ID" value="KIK40347.1"/>
    <property type="molecule type" value="Genomic_DNA"/>
</dbReference>
<evidence type="ECO:0000256" key="1">
    <source>
        <dbReference type="SAM" id="Phobius"/>
    </source>
</evidence>
<evidence type="ECO:0000313" key="3">
    <source>
        <dbReference type="Proteomes" id="UP000054485"/>
    </source>
</evidence>
<gene>
    <name evidence="2" type="ORF">CY34DRAFT_87497</name>
</gene>
<dbReference type="InParanoid" id="A0A0D0B1F3"/>
<feature type="transmembrane region" description="Helical" evidence="1">
    <location>
        <begin position="12"/>
        <end position="34"/>
    </location>
</feature>
<keyword evidence="1" id="KW-0812">Transmembrane</keyword>
<feature type="transmembrane region" description="Helical" evidence="1">
    <location>
        <begin position="91"/>
        <end position="111"/>
    </location>
</feature>
<sequence length="315" mass="34037">MAESLARMYISGIWVEAILYGTYCVLFCICLFILLGNNGASRKTLLLSSVVQFSLATAHVIISLLELMTAFATSASAADNYFADPGGNELFVGGFYVYIVNTFAQELLLIWRLYVIWDRNFKICVIPLILWMLHCSIASIAVSGFIPATATPLTRNVHSYGLAGWGLETGVNFLASGGIAYRLWHAGRRAAILTGRHSLNYKASFLIIIECGALITTCTAIMFALYAANKPEGLVGVGAATQIATISPLLIITRVGFAMSKRKPVSTATTFSTFPNALQVNVNRVFDTYGDYPLDDVSAVGGPKGKEEVKITMAA</sequence>
<dbReference type="OrthoDB" id="3357408at2759"/>
<protein>
    <submittedName>
        <fullName evidence="2">Uncharacterized protein</fullName>
    </submittedName>
</protein>
<reference evidence="2 3" key="1">
    <citation type="submission" date="2014-04" db="EMBL/GenBank/DDBJ databases">
        <authorList>
            <consortium name="DOE Joint Genome Institute"/>
            <person name="Kuo A."/>
            <person name="Ruytinx J."/>
            <person name="Rineau F."/>
            <person name="Colpaert J."/>
            <person name="Kohler A."/>
            <person name="Nagy L.G."/>
            <person name="Floudas D."/>
            <person name="Copeland A."/>
            <person name="Barry K.W."/>
            <person name="Cichocki N."/>
            <person name="Veneault-Fourrey C."/>
            <person name="LaButti K."/>
            <person name="Lindquist E.A."/>
            <person name="Lipzen A."/>
            <person name="Lundell T."/>
            <person name="Morin E."/>
            <person name="Murat C."/>
            <person name="Sun H."/>
            <person name="Tunlid A."/>
            <person name="Henrissat B."/>
            <person name="Grigoriev I.V."/>
            <person name="Hibbett D.S."/>
            <person name="Martin F."/>
            <person name="Nordberg H.P."/>
            <person name="Cantor M.N."/>
            <person name="Hua S.X."/>
        </authorList>
    </citation>
    <scope>NUCLEOTIDE SEQUENCE [LARGE SCALE GENOMIC DNA]</scope>
    <source>
        <strain evidence="2 3">UH-Slu-Lm8-n1</strain>
    </source>
</reference>
<name>A0A0D0B1F3_9AGAM</name>
<keyword evidence="3" id="KW-1185">Reference proteome</keyword>